<feature type="compositionally biased region" description="Pro residues" evidence="1">
    <location>
        <begin position="35"/>
        <end position="49"/>
    </location>
</feature>
<evidence type="ECO:0000313" key="3">
    <source>
        <dbReference type="EMBL" id="MQX16024.1"/>
    </source>
</evidence>
<dbReference type="PANTHER" id="PTHR47495">
    <property type="entry name" value="ALDEHYDE DEHYDROGENASE"/>
    <property type="match status" value="1"/>
</dbReference>
<keyword evidence="4" id="KW-1185">Reference proteome</keyword>
<accession>A0A6N7LGZ4</accession>
<dbReference type="InterPro" id="IPR052516">
    <property type="entry name" value="N-heterocyclic_Hydroxylase"/>
</dbReference>
<dbReference type="RefSeq" id="WP_153439950.1">
    <property type="nucleotide sequence ID" value="NZ_JACIGA010000006.1"/>
</dbReference>
<dbReference type="AlphaFoldDB" id="A0A6N7LGZ4"/>
<protein>
    <submittedName>
        <fullName evidence="3">Molybdopterin-dependent oxidoreductase</fullName>
    </submittedName>
</protein>
<dbReference type="Gene3D" id="3.90.1170.50">
    <property type="entry name" value="Aldehyde oxidase/xanthine dehydrogenase, a/b hammerhead"/>
    <property type="match status" value="1"/>
</dbReference>
<evidence type="ECO:0000259" key="2">
    <source>
        <dbReference type="SMART" id="SM01008"/>
    </source>
</evidence>
<dbReference type="Proteomes" id="UP000439983">
    <property type="component" value="Unassembled WGS sequence"/>
</dbReference>
<proteinExistence type="predicted"/>
<sequence>MGILQHEITRRTVIAGTGGLVVSFSLGRAFAQAPAPTPPAATPPAPPASLPGSLDDDRFLDSWIRIDPDNSVTVFTGKAELGQGIRTALLQVAAEELEVDPQEIKFVTADTGRTPNEGFTAGSQSMQNSGTAIRNAAAQVRALLLAEAAKRFGTAPAELRAENKSVLAKDGRSATYGELVSGQMLHVEAQPQSALKQPGTFRVMGKPLPRVDIPAKVTGRPAYVHDLRMDGMLHARVVRPPSPAATLTELDQGAAEGMPGVISVVRDGNFLAVVAEKEFQAVSAMRALAAAARWQERDTLPDQTTLPAVLQGLEREVGTVAEAGALSSNGKVFEATYTRPYQIHGSIGPSCAVAHMKADGTLDVWSHTQGVFPDRGAIAEMLAMPEEKVHVIHMEGSGCYGHNGADDAAGDAALIASKIPGKPVRVQWMREQEHSWEPYGPAMLMKVSATLDGQGKIASWAYDLWSNTHSTRPGGAGALLAARHKAQAFQPEPAELRISPSGNGDRNANPLYAIPNKRVLWHFLPDMPLRVSALRALGGYANVFAIESTIDELALMAEADPVEFRLSHMEDPRARAVIELAAERFGWDKAQMPRNRGRGFAFARYKNLAAYLAVAMEAEVEPETGRVRIVRVVSAIDSGEIVNPDGIRNQTEGGILQSISWTLYEAVAFDRTRITSTDWSSYPILRFASVPDSVEVHIIERPGEPFLGTGEAAQGPAAAAVANAIRNATGKRLYDLPFTRERIRNAVGRA</sequence>
<dbReference type="InterPro" id="IPR012368">
    <property type="entry name" value="OxRdtase_Mopterin-bd_su_IorB"/>
</dbReference>
<dbReference type="InterPro" id="IPR000674">
    <property type="entry name" value="Ald_Oxase/Xan_DH_a/b"/>
</dbReference>
<dbReference type="PROSITE" id="PS51318">
    <property type="entry name" value="TAT"/>
    <property type="match status" value="1"/>
</dbReference>
<feature type="domain" description="Aldehyde oxidase/xanthine dehydrogenase a/b hammerhead" evidence="2">
    <location>
        <begin position="218"/>
        <end position="298"/>
    </location>
</feature>
<dbReference type="SMART" id="SM01008">
    <property type="entry name" value="Ald_Xan_dh_C"/>
    <property type="match status" value="1"/>
</dbReference>
<dbReference type="GO" id="GO:0016491">
    <property type="term" value="F:oxidoreductase activity"/>
    <property type="evidence" value="ECO:0007669"/>
    <property type="project" value="InterPro"/>
</dbReference>
<dbReference type="Pfam" id="PF20256">
    <property type="entry name" value="MoCoBD_2"/>
    <property type="match status" value="2"/>
</dbReference>
<dbReference type="EMBL" id="WITC01000057">
    <property type="protein sequence ID" value="MQX16024.1"/>
    <property type="molecule type" value="Genomic_DNA"/>
</dbReference>
<dbReference type="PANTHER" id="PTHR47495:SF1">
    <property type="entry name" value="BLL3820 PROTEIN"/>
    <property type="match status" value="1"/>
</dbReference>
<dbReference type="InterPro" id="IPR046867">
    <property type="entry name" value="AldOxase/xan_DH_MoCoBD2"/>
</dbReference>
<dbReference type="PIRSF" id="PIRSF036389">
    <property type="entry name" value="IOR_B"/>
    <property type="match status" value="1"/>
</dbReference>
<evidence type="ECO:0000313" key="4">
    <source>
        <dbReference type="Proteomes" id="UP000439983"/>
    </source>
</evidence>
<organism evidence="3 4">
    <name type="scientific">Sinorhizobium terangae</name>
    <dbReference type="NCBI Taxonomy" id="110322"/>
    <lineage>
        <taxon>Bacteria</taxon>
        <taxon>Pseudomonadati</taxon>
        <taxon>Pseudomonadota</taxon>
        <taxon>Alphaproteobacteria</taxon>
        <taxon>Hyphomicrobiales</taxon>
        <taxon>Rhizobiaceae</taxon>
        <taxon>Sinorhizobium/Ensifer group</taxon>
        <taxon>Sinorhizobium</taxon>
    </lineage>
</organism>
<dbReference type="Pfam" id="PF02738">
    <property type="entry name" value="MoCoBD_1"/>
    <property type="match status" value="1"/>
</dbReference>
<reference evidence="3 4" key="1">
    <citation type="journal article" date="2013" name="Genome Biol.">
        <title>Comparative genomics of the core and accessory genomes of 48 Sinorhizobium strains comprising five genospecies.</title>
        <authorList>
            <person name="Sugawara M."/>
            <person name="Epstein B."/>
            <person name="Badgley B.D."/>
            <person name="Unno T."/>
            <person name="Xu L."/>
            <person name="Reese J."/>
            <person name="Gyaneshwar P."/>
            <person name="Denny R."/>
            <person name="Mudge J."/>
            <person name="Bharti A.K."/>
            <person name="Farmer A.D."/>
            <person name="May G.D."/>
            <person name="Woodward J.E."/>
            <person name="Medigue C."/>
            <person name="Vallenet D."/>
            <person name="Lajus A."/>
            <person name="Rouy Z."/>
            <person name="Martinez-Vaz B."/>
            <person name="Tiffin P."/>
            <person name="Young N.D."/>
            <person name="Sadowsky M.J."/>
        </authorList>
    </citation>
    <scope>NUCLEOTIDE SEQUENCE [LARGE SCALE GENOMIC DNA]</scope>
    <source>
        <strain evidence="3 4">USDA4894</strain>
    </source>
</reference>
<name>A0A6N7LGZ4_SINTE</name>
<dbReference type="InterPro" id="IPR008274">
    <property type="entry name" value="AldOxase/xan_DH_MoCoBD1"/>
</dbReference>
<dbReference type="Gene3D" id="3.30.365.10">
    <property type="entry name" value="Aldehyde oxidase/xanthine dehydrogenase, molybdopterin binding domain"/>
    <property type="match status" value="4"/>
</dbReference>
<dbReference type="OrthoDB" id="9767994at2"/>
<dbReference type="SUPFAM" id="SSF56003">
    <property type="entry name" value="Molybdenum cofactor-binding domain"/>
    <property type="match status" value="2"/>
</dbReference>
<dbReference type="InterPro" id="IPR037165">
    <property type="entry name" value="AldOxase/xan_DH_Mopterin-bd_sf"/>
</dbReference>
<feature type="region of interest" description="Disordered" evidence="1">
    <location>
        <begin position="32"/>
        <end position="53"/>
    </location>
</feature>
<gene>
    <name evidence="3" type="ORF">GHK62_15015</name>
</gene>
<evidence type="ECO:0000256" key="1">
    <source>
        <dbReference type="SAM" id="MobiDB-lite"/>
    </source>
</evidence>
<dbReference type="InterPro" id="IPR006311">
    <property type="entry name" value="TAT_signal"/>
</dbReference>
<comment type="caution">
    <text evidence="3">The sequence shown here is derived from an EMBL/GenBank/DDBJ whole genome shotgun (WGS) entry which is preliminary data.</text>
</comment>